<dbReference type="PIRSF" id="PIRSF000190">
    <property type="entry name" value="Pyd_amn-ph_oxd"/>
    <property type="match status" value="1"/>
</dbReference>
<evidence type="ECO:0000256" key="5">
    <source>
        <dbReference type="ARBA" id="ARBA00023002"/>
    </source>
</evidence>
<name>A0ABW9KGD3_9BACT</name>
<proteinExistence type="inferred from homology"/>
<evidence type="ECO:0000259" key="8">
    <source>
        <dbReference type="Pfam" id="PF10590"/>
    </source>
</evidence>
<feature type="domain" description="Pyridoxine 5'-phosphate oxidase dimerisation C-terminal" evidence="8">
    <location>
        <begin position="158"/>
        <end position="198"/>
    </location>
</feature>
<dbReference type="Pfam" id="PF10590">
    <property type="entry name" value="PNP_phzG_C"/>
    <property type="match status" value="1"/>
</dbReference>
<evidence type="ECO:0000313" key="10">
    <source>
        <dbReference type="Proteomes" id="UP001634747"/>
    </source>
</evidence>
<evidence type="ECO:0000256" key="2">
    <source>
        <dbReference type="ARBA" id="ARBA00007301"/>
    </source>
</evidence>
<gene>
    <name evidence="9" type="primary">pdxH</name>
    <name evidence="9" type="ORF">ACK2TP_03425</name>
</gene>
<evidence type="ECO:0000259" key="7">
    <source>
        <dbReference type="Pfam" id="PF01243"/>
    </source>
</evidence>
<dbReference type="InterPro" id="IPR000659">
    <property type="entry name" value="Pyridox_Oxase"/>
</dbReference>
<dbReference type="InterPro" id="IPR019576">
    <property type="entry name" value="Pyridoxamine_oxidase_dimer_C"/>
</dbReference>
<dbReference type="Pfam" id="PF01243">
    <property type="entry name" value="PNPOx_N"/>
    <property type="match status" value="1"/>
</dbReference>
<evidence type="ECO:0000256" key="6">
    <source>
        <dbReference type="NCBIfam" id="TIGR00558"/>
    </source>
</evidence>
<dbReference type="Proteomes" id="UP001634747">
    <property type="component" value="Unassembled WGS sequence"/>
</dbReference>
<dbReference type="GO" id="GO:0004733">
    <property type="term" value="F:pyridoxamine phosphate oxidase activity"/>
    <property type="evidence" value="ECO:0007669"/>
    <property type="project" value="UniProtKB-EC"/>
</dbReference>
<evidence type="ECO:0000256" key="4">
    <source>
        <dbReference type="ARBA" id="ARBA00022643"/>
    </source>
</evidence>
<evidence type="ECO:0000313" key="9">
    <source>
        <dbReference type="EMBL" id="MFN2974802.1"/>
    </source>
</evidence>
<dbReference type="EMBL" id="JBJYXY010000001">
    <property type="protein sequence ID" value="MFN2974802.1"/>
    <property type="molecule type" value="Genomic_DNA"/>
</dbReference>
<dbReference type="PANTHER" id="PTHR10851:SF0">
    <property type="entry name" value="PYRIDOXINE-5'-PHOSPHATE OXIDASE"/>
    <property type="match status" value="1"/>
</dbReference>
<reference evidence="9 10" key="1">
    <citation type="submission" date="2024-12" db="EMBL/GenBank/DDBJ databases">
        <authorList>
            <person name="Lee Y."/>
        </authorList>
    </citation>
    <scope>NUCLEOTIDE SEQUENCE [LARGE SCALE GENOMIC DNA]</scope>
    <source>
        <strain evidence="9 10">03SUJ4</strain>
    </source>
</reference>
<keyword evidence="10" id="KW-1185">Reference proteome</keyword>
<feature type="domain" description="Pyridoxamine 5'-phosphate oxidase N-terminal" evidence="7">
    <location>
        <begin position="28"/>
        <end position="144"/>
    </location>
</feature>
<dbReference type="RefSeq" id="WP_263413644.1">
    <property type="nucleotide sequence ID" value="NZ_BAABBH010000001.1"/>
</dbReference>
<protein>
    <recommendedName>
        <fullName evidence="6">Pyridoxamine 5'-phosphate oxidase</fullName>
        <ecNumber evidence="6">1.4.3.5</ecNumber>
    </recommendedName>
</protein>
<comment type="caution">
    <text evidence="9">The sequence shown here is derived from an EMBL/GenBank/DDBJ whole genome shotgun (WGS) entry which is preliminary data.</text>
</comment>
<organism evidence="9 10">
    <name type="scientific">Terriglobus aquaticus</name>
    <dbReference type="NCBI Taxonomy" id="940139"/>
    <lineage>
        <taxon>Bacteria</taxon>
        <taxon>Pseudomonadati</taxon>
        <taxon>Acidobacteriota</taxon>
        <taxon>Terriglobia</taxon>
        <taxon>Terriglobales</taxon>
        <taxon>Acidobacteriaceae</taxon>
        <taxon>Terriglobus</taxon>
    </lineage>
</organism>
<dbReference type="EC" id="1.4.3.5" evidence="6"/>
<comment type="cofactor">
    <cofactor evidence="1">
        <name>FMN</name>
        <dbReference type="ChEBI" id="CHEBI:58210"/>
    </cofactor>
</comment>
<keyword evidence="3" id="KW-0285">Flavoprotein</keyword>
<accession>A0ABW9KGD3</accession>
<dbReference type="SUPFAM" id="SSF50475">
    <property type="entry name" value="FMN-binding split barrel"/>
    <property type="match status" value="1"/>
</dbReference>
<dbReference type="InterPro" id="IPR012349">
    <property type="entry name" value="Split_barrel_FMN-bd"/>
</dbReference>
<comment type="similarity">
    <text evidence="2">Belongs to the pyridoxamine 5'-phosphate oxidase family.</text>
</comment>
<dbReference type="NCBIfam" id="TIGR00558">
    <property type="entry name" value="pdxH"/>
    <property type="match status" value="1"/>
</dbReference>
<dbReference type="Gene3D" id="2.30.110.10">
    <property type="entry name" value="Electron Transport, Fmn-binding Protein, Chain A"/>
    <property type="match status" value="1"/>
</dbReference>
<keyword evidence="5 9" id="KW-0560">Oxidoreductase</keyword>
<evidence type="ECO:0000256" key="3">
    <source>
        <dbReference type="ARBA" id="ARBA00022630"/>
    </source>
</evidence>
<dbReference type="InterPro" id="IPR011576">
    <property type="entry name" value="Pyridox_Oxase_N"/>
</dbReference>
<evidence type="ECO:0000256" key="1">
    <source>
        <dbReference type="ARBA" id="ARBA00001917"/>
    </source>
</evidence>
<keyword evidence="4" id="KW-0288">FMN</keyword>
<dbReference type="NCBIfam" id="NF004231">
    <property type="entry name" value="PRK05679.1"/>
    <property type="match status" value="1"/>
</dbReference>
<sequence>MDLFANLPNEPMPMFREWLTVAETSEPNDANAAALATATRDGLPSVRMVLVKGAEDRGLSIFTDRDSQKGREIAGNPEVALCLHWKSQRRQVRFAGRMEPLSREESERYFHSRSRGSQIAAAVSHQSEPLASRAELDTAVKQYEQELGGAEVPLPERWVGFLLVPRRVEFWSDGKDRLHDRVVFLRDGDGWKTERLYP</sequence>
<dbReference type="PANTHER" id="PTHR10851">
    <property type="entry name" value="PYRIDOXINE-5-PHOSPHATE OXIDASE"/>
    <property type="match status" value="1"/>
</dbReference>